<reference evidence="3 4" key="1">
    <citation type="submission" date="2024-09" db="EMBL/GenBank/DDBJ databases">
        <title>Itraconazole resistance in Madurella fahalii resulting from another homologue of gene encoding cytochrome P450 14-alpha sterol demethylase (CYP51).</title>
        <authorList>
            <person name="Yoshioka I."/>
            <person name="Fahal A.H."/>
            <person name="Kaneko S."/>
            <person name="Yaguchi T."/>
        </authorList>
    </citation>
    <scope>NUCLEOTIDE SEQUENCE [LARGE SCALE GENOMIC DNA]</scope>
    <source>
        <strain evidence="3 4">IFM 68171</strain>
    </source>
</reference>
<keyword evidence="4" id="KW-1185">Reference proteome</keyword>
<proteinExistence type="predicted"/>
<evidence type="ECO:0000313" key="4">
    <source>
        <dbReference type="Proteomes" id="UP001628179"/>
    </source>
</evidence>
<dbReference type="Pfam" id="PF00010">
    <property type="entry name" value="HLH"/>
    <property type="match status" value="1"/>
</dbReference>
<dbReference type="Gene3D" id="4.10.280.10">
    <property type="entry name" value="Helix-loop-helix DNA-binding domain"/>
    <property type="match status" value="1"/>
</dbReference>
<feature type="region of interest" description="Disordered" evidence="1">
    <location>
        <begin position="76"/>
        <end position="154"/>
    </location>
</feature>
<evidence type="ECO:0000313" key="3">
    <source>
        <dbReference type="EMBL" id="GAB1312126.1"/>
    </source>
</evidence>
<gene>
    <name evidence="3" type="ORF">MFIFM68171_02336</name>
</gene>
<feature type="domain" description="BHLH" evidence="2">
    <location>
        <begin position="172"/>
        <end position="226"/>
    </location>
</feature>
<dbReference type="InterPro" id="IPR036638">
    <property type="entry name" value="HLH_DNA-bd_sf"/>
</dbReference>
<dbReference type="SUPFAM" id="SSF47459">
    <property type="entry name" value="HLH, helix-loop-helix DNA-binding domain"/>
    <property type="match status" value="1"/>
</dbReference>
<protein>
    <recommendedName>
        <fullName evidence="2">BHLH domain-containing protein</fullName>
    </recommendedName>
</protein>
<organism evidence="3 4">
    <name type="scientific">Madurella fahalii</name>
    <dbReference type="NCBI Taxonomy" id="1157608"/>
    <lineage>
        <taxon>Eukaryota</taxon>
        <taxon>Fungi</taxon>
        <taxon>Dikarya</taxon>
        <taxon>Ascomycota</taxon>
        <taxon>Pezizomycotina</taxon>
        <taxon>Sordariomycetes</taxon>
        <taxon>Sordariomycetidae</taxon>
        <taxon>Sordariales</taxon>
        <taxon>Sordariales incertae sedis</taxon>
        <taxon>Madurella</taxon>
    </lineage>
</organism>
<dbReference type="EMBL" id="BAAFSV010000001">
    <property type="protein sequence ID" value="GAB1312126.1"/>
    <property type="molecule type" value="Genomic_DNA"/>
</dbReference>
<dbReference type="GeneID" id="98173081"/>
<sequence>MWDLEERYEVYERNDDGVIVGMEEAFRHLFQVVARTAKSWGIHWVEEEAWTSSTAIDWVFERAARAARRNIDGIGADEASTSATRPDPISPSIGDAPSPVPPASTDVAPCTSETPPPLSNIQPNTQKPPPQTNKASGSGMALRATGIRKKKKKAVKTSLKARSPIQNRRLRTEANYRGRLSDGFQQLLDVVAEAETEVGLAVEGPQPAQLSKVGVLRRACNLIYSLEDDVAKVRREVRAMMMEEELRTVKAG</sequence>
<dbReference type="InterPro" id="IPR011598">
    <property type="entry name" value="bHLH_dom"/>
</dbReference>
<evidence type="ECO:0000259" key="2">
    <source>
        <dbReference type="Pfam" id="PF00010"/>
    </source>
</evidence>
<accession>A0ABQ0G2Y5</accession>
<dbReference type="Proteomes" id="UP001628179">
    <property type="component" value="Unassembled WGS sequence"/>
</dbReference>
<dbReference type="RefSeq" id="XP_070913859.1">
    <property type="nucleotide sequence ID" value="XM_071057758.1"/>
</dbReference>
<name>A0ABQ0G2Y5_9PEZI</name>
<comment type="caution">
    <text evidence="3">The sequence shown here is derived from an EMBL/GenBank/DDBJ whole genome shotgun (WGS) entry which is preliminary data.</text>
</comment>
<evidence type="ECO:0000256" key="1">
    <source>
        <dbReference type="SAM" id="MobiDB-lite"/>
    </source>
</evidence>